<dbReference type="Proteomes" id="UP001458880">
    <property type="component" value="Unassembled WGS sequence"/>
</dbReference>
<accession>A0AAW1KJM6</accession>
<keyword evidence="4" id="KW-0539">Nucleus</keyword>
<keyword evidence="6" id="KW-1185">Reference proteome</keyword>
<sequence>MEQKSKVFNLNNFIQSETGRLTSLSIKRDLSLGGNKPKKIYKPNLNVIRNKNKAKISISNKFQNQQQNKSNVRPLNFKGNHNQRYIQSSSVFSEGAGELRKPKIYSDRYLSNGDRDQSMVAMPKIIKTKWEVDTKEEKCVINELLADEEDASSSENEGEYSPVVLPLKNNKVGFMKTFQVKKEDLDDVSIKEEIPTSTTSNHYSCNSAIYHNMPLSFRDNKFYNEDHPCVSLLRMPDSLPGKGFVEDSDKVVDFNLNQMIEGKIGKISIRKSGIIEVQIGKMKYVLDSVESNPFKEDLMSVPHETKLSGEAAMVNLGNIDEKYILSPNWKNLFNSRDIKKK</sequence>
<keyword evidence="2" id="KW-0240">DNA-directed RNA polymerase</keyword>
<dbReference type="GO" id="GO:0003677">
    <property type="term" value="F:DNA binding"/>
    <property type="evidence" value="ECO:0007669"/>
    <property type="project" value="InterPro"/>
</dbReference>
<evidence type="ECO:0000256" key="1">
    <source>
        <dbReference type="ARBA" id="ARBA00004123"/>
    </source>
</evidence>
<evidence type="ECO:0000256" key="2">
    <source>
        <dbReference type="ARBA" id="ARBA00022478"/>
    </source>
</evidence>
<reference evidence="5 6" key="1">
    <citation type="journal article" date="2024" name="BMC Genomics">
        <title>De novo assembly and annotation of Popillia japonica's genome with initial clues to its potential as an invasive pest.</title>
        <authorList>
            <person name="Cucini C."/>
            <person name="Boschi S."/>
            <person name="Funari R."/>
            <person name="Cardaioli E."/>
            <person name="Iannotti N."/>
            <person name="Marturano G."/>
            <person name="Paoli F."/>
            <person name="Bruttini M."/>
            <person name="Carapelli A."/>
            <person name="Frati F."/>
            <person name="Nardi F."/>
        </authorList>
    </citation>
    <scope>NUCLEOTIDE SEQUENCE [LARGE SCALE GENOMIC DNA]</scope>
    <source>
        <strain evidence="5">DMR45628</strain>
    </source>
</reference>
<dbReference type="GO" id="GO:0042797">
    <property type="term" value="P:tRNA transcription by RNA polymerase III"/>
    <property type="evidence" value="ECO:0007669"/>
    <property type="project" value="TreeGrafter"/>
</dbReference>
<name>A0AAW1KJM6_POPJA</name>
<comment type="caution">
    <text evidence="5">The sequence shown here is derived from an EMBL/GenBank/DDBJ whole genome shotgun (WGS) entry which is preliminary data.</text>
</comment>
<protein>
    <submittedName>
        <fullName evidence="5">RNA polymerase III RPC4</fullName>
    </submittedName>
</protein>
<evidence type="ECO:0000313" key="6">
    <source>
        <dbReference type="Proteomes" id="UP001458880"/>
    </source>
</evidence>
<proteinExistence type="predicted"/>
<dbReference type="AlphaFoldDB" id="A0AAW1KJM6"/>
<comment type="subcellular location">
    <subcellularLocation>
        <location evidence="1">Nucleus</location>
    </subcellularLocation>
</comment>
<organism evidence="5 6">
    <name type="scientific">Popillia japonica</name>
    <name type="common">Japanese beetle</name>
    <dbReference type="NCBI Taxonomy" id="7064"/>
    <lineage>
        <taxon>Eukaryota</taxon>
        <taxon>Metazoa</taxon>
        <taxon>Ecdysozoa</taxon>
        <taxon>Arthropoda</taxon>
        <taxon>Hexapoda</taxon>
        <taxon>Insecta</taxon>
        <taxon>Pterygota</taxon>
        <taxon>Neoptera</taxon>
        <taxon>Endopterygota</taxon>
        <taxon>Coleoptera</taxon>
        <taxon>Polyphaga</taxon>
        <taxon>Scarabaeiformia</taxon>
        <taxon>Scarabaeidae</taxon>
        <taxon>Rutelinae</taxon>
        <taxon>Popillia</taxon>
    </lineage>
</organism>
<keyword evidence="3" id="KW-0804">Transcription</keyword>
<dbReference type="Pfam" id="PF05132">
    <property type="entry name" value="RNA_pol_Rpc4"/>
    <property type="match status" value="1"/>
</dbReference>
<dbReference type="InterPro" id="IPR007811">
    <property type="entry name" value="RPC4"/>
</dbReference>
<dbReference type="PANTHER" id="PTHR13408:SF0">
    <property type="entry name" value="DNA-DIRECTED RNA POLYMERASE III SUBUNIT RPC4"/>
    <property type="match status" value="1"/>
</dbReference>
<dbReference type="EMBL" id="JASPKY010000224">
    <property type="protein sequence ID" value="KAK9718975.1"/>
    <property type="molecule type" value="Genomic_DNA"/>
</dbReference>
<gene>
    <name evidence="5" type="ORF">QE152_g22935</name>
</gene>
<evidence type="ECO:0000256" key="4">
    <source>
        <dbReference type="ARBA" id="ARBA00023242"/>
    </source>
</evidence>
<evidence type="ECO:0000256" key="3">
    <source>
        <dbReference type="ARBA" id="ARBA00023163"/>
    </source>
</evidence>
<dbReference type="GO" id="GO:0005666">
    <property type="term" value="C:RNA polymerase III complex"/>
    <property type="evidence" value="ECO:0007669"/>
    <property type="project" value="InterPro"/>
</dbReference>
<dbReference type="PANTHER" id="PTHR13408">
    <property type="entry name" value="DNA-DIRECTED RNA POLYMERASE III"/>
    <property type="match status" value="1"/>
</dbReference>
<evidence type="ECO:0000313" key="5">
    <source>
        <dbReference type="EMBL" id="KAK9718975.1"/>
    </source>
</evidence>